<feature type="active site" description="Charge relay system" evidence="9">
    <location>
        <position position="239"/>
    </location>
</feature>
<dbReference type="PANTHER" id="PTHR43806:SF11">
    <property type="entry name" value="CEREVISIN-RELATED"/>
    <property type="match status" value="1"/>
</dbReference>
<feature type="active site" description="Charge relay system" evidence="9">
    <location>
        <position position="84"/>
    </location>
</feature>
<evidence type="ECO:0000256" key="6">
    <source>
        <dbReference type="ARBA" id="ARBA00022801"/>
    </source>
</evidence>
<dbReference type="InterPro" id="IPR000209">
    <property type="entry name" value="Peptidase_S8/S53_dom"/>
</dbReference>
<feature type="domain" description="Peptidase S8/S53" evidence="10">
    <location>
        <begin position="50"/>
        <end position="276"/>
    </location>
</feature>
<comment type="similarity">
    <text evidence="3 9">Belongs to the peptidase S8 family.</text>
</comment>
<protein>
    <submittedName>
        <fullName evidence="11">S8 family serine peptidase</fullName>
    </submittedName>
</protein>
<evidence type="ECO:0000313" key="12">
    <source>
        <dbReference type="Proteomes" id="UP001597221"/>
    </source>
</evidence>
<organism evidence="11 12">
    <name type="scientific">Oceanobacillus luteolus</name>
    <dbReference type="NCBI Taxonomy" id="1274358"/>
    <lineage>
        <taxon>Bacteria</taxon>
        <taxon>Bacillati</taxon>
        <taxon>Bacillota</taxon>
        <taxon>Bacilli</taxon>
        <taxon>Bacillales</taxon>
        <taxon>Bacillaceae</taxon>
        <taxon>Oceanobacillus</taxon>
    </lineage>
</organism>
<reference evidence="12" key="1">
    <citation type="journal article" date="2019" name="Int. J. Syst. Evol. Microbiol.">
        <title>The Global Catalogue of Microorganisms (GCM) 10K type strain sequencing project: providing services to taxonomists for standard genome sequencing and annotation.</title>
        <authorList>
            <consortium name="The Broad Institute Genomics Platform"/>
            <consortium name="The Broad Institute Genome Sequencing Center for Infectious Disease"/>
            <person name="Wu L."/>
            <person name="Ma J."/>
        </authorList>
    </citation>
    <scope>NUCLEOTIDE SEQUENCE [LARGE SCALE GENOMIC DNA]</scope>
    <source>
        <strain evidence="12">CGMCC 1.12376</strain>
    </source>
</reference>
<dbReference type="InterPro" id="IPR022398">
    <property type="entry name" value="Peptidase_S8_His-AS"/>
</dbReference>
<dbReference type="PROSITE" id="PS00136">
    <property type="entry name" value="SUBTILASE_ASP"/>
    <property type="match status" value="1"/>
</dbReference>
<evidence type="ECO:0000256" key="7">
    <source>
        <dbReference type="ARBA" id="ARBA00022825"/>
    </source>
</evidence>
<dbReference type="RefSeq" id="WP_379597799.1">
    <property type="nucleotide sequence ID" value="NZ_JBHUDE010000096.1"/>
</dbReference>
<dbReference type="InterPro" id="IPR015500">
    <property type="entry name" value="Peptidase_S8_subtilisin-rel"/>
</dbReference>
<dbReference type="Pfam" id="PF00082">
    <property type="entry name" value="Peptidase_S8"/>
    <property type="match status" value="1"/>
</dbReference>
<dbReference type="PRINTS" id="PR00723">
    <property type="entry name" value="SUBTILISIN"/>
</dbReference>
<evidence type="ECO:0000256" key="1">
    <source>
        <dbReference type="ARBA" id="ARBA00001913"/>
    </source>
</evidence>
<accession>A0ABW4HSZ7</accession>
<feature type="active site" description="Charge relay system" evidence="9">
    <location>
        <position position="58"/>
    </location>
</feature>
<comment type="caution">
    <text evidence="11">The sequence shown here is derived from an EMBL/GenBank/DDBJ whole genome shotgun (WGS) entry which is preliminary data.</text>
</comment>
<keyword evidence="6 9" id="KW-0378">Hydrolase</keyword>
<comment type="cofactor">
    <cofactor evidence="1">
        <name>Ca(2+)</name>
        <dbReference type="ChEBI" id="CHEBI:29108"/>
    </cofactor>
</comment>
<evidence type="ECO:0000313" key="11">
    <source>
        <dbReference type="EMBL" id="MFD1608461.1"/>
    </source>
</evidence>
<keyword evidence="12" id="KW-1185">Reference proteome</keyword>
<dbReference type="InterPro" id="IPR023827">
    <property type="entry name" value="Peptidase_S8_Asp-AS"/>
</dbReference>
<dbReference type="PANTHER" id="PTHR43806">
    <property type="entry name" value="PEPTIDASE S8"/>
    <property type="match status" value="1"/>
</dbReference>
<evidence type="ECO:0000256" key="8">
    <source>
        <dbReference type="ARBA" id="ARBA00022837"/>
    </source>
</evidence>
<evidence type="ECO:0000256" key="3">
    <source>
        <dbReference type="ARBA" id="ARBA00011073"/>
    </source>
</evidence>
<dbReference type="InterPro" id="IPR036852">
    <property type="entry name" value="Peptidase_S8/S53_dom_sf"/>
</dbReference>
<keyword evidence="7 9" id="KW-0720">Serine protease</keyword>
<sequence>MKKIIVYILIIISLTSCSHNISQEQHIGYNQDIYELLNLEPGINKLEFNSELKVGIIDTGFDLKHPNLNLISMNQIGNQTKDQHGTTISGIISAKANEINDFSGVIPGLSLYVYDLPSEKLKVENLTLAINELRENDVDVINISLATNMYDEELYNAVLNAINEDIVIVASGGNFGDNDKYYPASFEIPGLISVGALNMSNDVLASSTYNDTIDVWAPGENVYSLGASHNSLDNYVGTSVSTPFVTSLVAKVIGNCNDKNLNPGQIEKLIKKSATSFSTKWQNKEVNVFLINFKKTLNECKNN</sequence>
<evidence type="ECO:0000256" key="5">
    <source>
        <dbReference type="ARBA" id="ARBA00022670"/>
    </source>
</evidence>
<dbReference type="PROSITE" id="PS51892">
    <property type="entry name" value="SUBTILASE"/>
    <property type="match status" value="1"/>
</dbReference>
<comment type="subcellular location">
    <subcellularLocation>
        <location evidence="2">Secreted</location>
    </subcellularLocation>
</comment>
<dbReference type="PROSITE" id="PS51257">
    <property type="entry name" value="PROKAR_LIPOPROTEIN"/>
    <property type="match status" value="1"/>
</dbReference>
<keyword evidence="5 9" id="KW-0645">Protease</keyword>
<evidence type="ECO:0000256" key="9">
    <source>
        <dbReference type="PROSITE-ProRule" id="PRU01240"/>
    </source>
</evidence>
<evidence type="ECO:0000259" key="10">
    <source>
        <dbReference type="Pfam" id="PF00082"/>
    </source>
</evidence>
<keyword evidence="4" id="KW-0964">Secreted</keyword>
<evidence type="ECO:0000256" key="2">
    <source>
        <dbReference type="ARBA" id="ARBA00004613"/>
    </source>
</evidence>
<name>A0ABW4HSZ7_9BACI</name>
<dbReference type="SUPFAM" id="SSF52743">
    <property type="entry name" value="Subtilisin-like"/>
    <property type="match status" value="1"/>
</dbReference>
<dbReference type="PROSITE" id="PS00137">
    <property type="entry name" value="SUBTILASE_HIS"/>
    <property type="match status" value="1"/>
</dbReference>
<dbReference type="Gene3D" id="3.40.50.200">
    <property type="entry name" value="Peptidase S8/S53 domain"/>
    <property type="match status" value="1"/>
</dbReference>
<dbReference type="InterPro" id="IPR050131">
    <property type="entry name" value="Peptidase_S8_subtilisin-like"/>
</dbReference>
<dbReference type="Proteomes" id="UP001597221">
    <property type="component" value="Unassembled WGS sequence"/>
</dbReference>
<keyword evidence="8" id="KW-0106">Calcium</keyword>
<dbReference type="EMBL" id="JBHUDE010000096">
    <property type="protein sequence ID" value="MFD1608461.1"/>
    <property type="molecule type" value="Genomic_DNA"/>
</dbReference>
<proteinExistence type="inferred from homology"/>
<evidence type="ECO:0000256" key="4">
    <source>
        <dbReference type="ARBA" id="ARBA00022525"/>
    </source>
</evidence>
<gene>
    <name evidence="11" type="ORF">ACFSBH_12485</name>
</gene>